<evidence type="ECO:0000313" key="2">
    <source>
        <dbReference type="Proteomes" id="UP000249061"/>
    </source>
</evidence>
<protein>
    <recommendedName>
        <fullName evidence="3">Aldolase</fullName>
    </recommendedName>
</protein>
<sequence>MNGFVDLTCGERVLRVDRSICELATGRVYWRQFETHGEPALTVRRHDTLDGTAISAPLGDCVFRRDDEASLAVQVEDGLYRGELVLRLAWYLCATAQGAVLIHASAVKAGDAALVACGKSGDGKSTLSRLSVEAGLTLLTDEVVLLFPDGRVSGSPFRSDFEHAGAPGLVRAKYFVALHKAPHEEMLALSPLEAVQLAMSQCFDVAEVALPRLEVRRRLLSFLSNVEPRTFSFRKAADAGHFVKKALSASP</sequence>
<name>A0A2W5TSA9_9BACT</name>
<organism evidence="1 2">
    <name type="scientific">Archangium gephyra</name>
    <dbReference type="NCBI Taxonomy" id="48"/>
    <lineage>
        <taxon>Bacteria</taxon>
        <taxon>Pseudomonadati</taxon>
        <taxon>Myxococcota</taxon>
        <taxon>Myxococcia</taxon>
        <taxon>Myxococcales</taxon>
        <taxon>Cystobacterineae</taxon>
        <taxon>Archangiaceae</taxon>
        <taxon>Archangium</taxon>
    </lineage>
</organism>
<evidence type="ECO:0000313" key="1">
    <source>
        <dbReference type="EMBL" id="PZR18500.1"/>
    </source>
</evidence>
<comment type="caution">
    <text evidence="1">The sequence shown here is derived from an EMBL/GenBank/DDBJ whole genome shotgun (WGS) entry which is preliminary data.</text>
</comment>
<dbReference type="Gene3D" id="3.40.50.300">
    <property type="entry name" value="P-loop containing nucleotide triphosphate hydrolases"/>
    <property type="match status" value="1"/>
</dbReference>
<dbReference type="EMBL" id="QFQP01000001">
    <property type="protein sequence ID" value="PZR18500.1"/>
    <property type="molecule type" value="Genomic_DNA"/>
</dbReference>
<reference evidence="1 2" key="1">
    <citation type="submission" date="2017-08" db="EMBL/GenBank/DDBJ databases">
        <title>Infants hospitalized years apart are colonized by the same room-sourced microbial strains.</title>
        <authorList>
            <person name="Brooks B."/>
            <person name="Olm M.R."/>
            <person name="Firek B.A."/>
            <person name="Baker R."/>
            <person name="Thomas B.C."/>
            <person name="Morowitz M.J."/>
            <person name="Banfield J.F."/>
        </authorList>
    </citation>
    <scope>NUCLEOTIDE SEQUENCE [LARGE SCALE GENOMIC DNA]</scope>
    <source>
        <strain evidence="1">S2_003_000_R2_14</strain>
    </source>
</reference>
<gene>
    <name evidence="1" type="ORF">DI536_01065</name>
</gene>
<accession>A0A2W5TSA9</accession>
<proteinExistence type="predicted"/>
<dbReference type="SUPFAM" id="SSF53795">
    <property type="entry name" value="PEP carboxykinase-like"/>
    <property type="match status" value="1"/>
</dbReference>
<dbReference type="InterPro" id="IPR027417">
    <property type="entry name" value="P-loop_NTPase"/>
</dbReference>
<evidence type="ECO:0008006" key="3">
    <source>
        <dbReference type="Google" id="ProtNLM"/>
    </source>
</evidence>
<dbReference type="AlphaFoldDB" id="A0A2W5TSA9"/>
<dbReference type="Proteomes" id="UP000249061">
    <property type="component" value="Unassembled WGS sequence"/>
</dbReference>